<proteinExistence type="predicted"/>
<dbReference type="PROSITE" id="PS50113">
    <property type="entry name" value="PAC"/>
    <property type="match status" value="2"/>
</dbReference>
<dbReference type="PROSITE" id="PS50112">
    <property type="entry name" value="PAS"/>
    <property type="match status" value="2"/>
</dbReference>
<dbReference type="Pfam" id="PF08448">
    <property type="entry name" value="PAS_4"/>
    <property type="match status" value="1"/>
</dbReference>
<dbReference type="InterPro" id="IPR035965">
    <property type="entry name" value="PAS-like_dom_sf"/>
</dbReference>
<dbReference type="GO" id="GO:0007165">
    <property type="term" value="P:signal transduction"/>
    <property type="evidence" value="ECO:0007669"/>
    <property type="project" value="UniProtKB-KW"/>
</dbReference>
<dbReference type="Proteomes" id="UP000028782">
    <property type="component" value="Chromosome"/>
</dbReference>
<dbReference type="GO" id="GO:0016301">
    <property type="term" value="F:kinase activity"/>
    <property type="evidence" value="ECO:0007669"/>
    <property type="project" value="UniProtKB-KW"/>
</dbReference>
<sequence>MTGLLQSTLWQRLSQSHQRADMQGKLAALDQVQAVIEFDLQGHVLTANDNFLRTMGYSAEQIVGQHHRMFVDEETRASAEYAQFWQRLAAGLHDSGRYRRINSQGEDVWLQASYNPIFDSQGQPRKVIKYATDITEQQQHEDDARGQLEAIAKVQAIIEFDLNGNILTANDLFLQTMGYSLAEVVGRHHSMFVQPHERQSPAYQHFWHKLALGHHDAGQYLRIGKAGRQVWIEASYNPILDTEGRPFKVVKFATNITRRVTAAQTLRATVEGLTESANHARQANELAQDACSVAEAGGRTVQDVVSTMESISASSRKISDIIGMMDSIAFQTNLLALNAAVEAARAGDQGRGFAVVANEVRQLAQHSAEAAKEIKQLIQTSVTQVTQGVTQVREAGTTMAEIVNSSRQVTQIMGEVVQTSLAQSARLREVTDDLTAQDVSAKQGSARPRPAVPLQASAREQATIAIRNAAVSAY</sequence>
<dbReference type="RefSeq" id="WP_003058284.1">
    <property type="nucleotide sequence ID" value="NZ_CP006704.1"/>
</dbReference>
<dbReference type="Gene3D" id="3.30.450.20">
    <property type="entry name" value="PAS domain"/>
    <property type="match status" value="2"/>
</dbReference>
<dbReference type="InterPro" id="IPR013656">
    <property type="entry name" value="PAS_4"/>
</dbReference>
<evidence type="ECO:0000259" key="2">
    <source>
        <dbReference type="PROSITE" id="PS50111"/>
    </source>
</evidence>
<name>A0A076PHR1_COMTE</name>
<accession>A0A076PHR1</accession>
<organism evidence="5 6">
    <name type="scientific">Comamonas testosteroni TK102</name>
    <dbReference type="NCBI Taxonomy" id="1392005"/>
    <lineage>
        <taxon>Bacteria</taxon>
        <taxon>Pseudomonadati</taxon>
        <taxon>Pseudomonadota</taxon>
        <taxon>Betaproteobacteria</taxon>
        <taxon>Burkholderiales</taxon>
        <taxon>Comamonadaceae</taxon>
        <taxon>Comamonas</taxon>
    </lineage>
</organism>
<dbReference type="KEGG" id="ctes:O987_04745"/>
<gene>
    <name evidence="5" type="ORF">O987_04745</name>
</gene>
<evidence type="ECO:0000313" key="5">
    <source>
        <dbReference type="EMBL" id="AIJ45113.1"/>
    </source>
</evidence>
<evidence type="ECO:0000259" key="4">
    <source>
        <dbReference type="PROSITE" id="PS50113"/>
    </source>
</evidence>
<dbReference type="SMART" id="SM00086">
    <property type="entry name" value="PAC"/>
    <property type="match status" value="2"/>
</dbReference>
<dbReference type="SMART" id="SM00283">
    <property type="entry name" value="MA"/>
    <property type="match status" value="1"/>
</dbReference>
<keyword evidence="5" id="KW-0418">Kinase</keyword>
<protein>
    <submittedName>
        <fullName evidence="5">Histidine kinase</fullName>
    </submittedName>
</protein>
<dbReference type="Gene3D" id="1.10.287.950">
    <property type="entry name" value="Methyl-accepting chemotaxis protein"/>
    <property type="match status" value="1"/>
</dbReference>
<evidence type="ECO:0000256" key="1">
    <source>
        <dbReference type="PROSITE-ProRule" id="PRU00284"/>
    </source>
</evidence>
<dbReference type="CDD" id="cd00130">
    <property type="entry name" value="PAS"/>
    <property type="match status" value="2"/>
</dbReference>
<evidence type="ECO:0000259" key="3">
    <source>
        <dbReference type="PROSITE" id="PS50112"/>
    </source>
</evidence>
<dbReference type="InterPro" id="IPR013655">
    <property type="entry name" value="PAS_fold_3"/>
</dbReference>
<dbReference type="Pfam" id="PF00015">
    <property type="entry name" value="MCPsignal"/>
    <property type="match status" value="1"/>
</dbReference>
<dbReference type="EMBL" id="CP006704">
    <property type="protein sequence ID" value="AIJ45113.1"/>
    <property type="molecule type" value="Genomic_DNA"/>
</dbReference>
<dbReference type="InterPro" id="IPR000014">
    <property type="entry name" value="PAS"/>
</dbReference>
<dbReference type="PANTHER" id="PTHR24422">
    <property type="entry name" value="CHEMOTAXIS PROTEIN METHYLTRANSFERASE"/>
    <property type="match status" value="1"/>
</dbReference>
<keyword evidence="5" id="KW-0808">Transferase</keyword>
<dbReference type="SUPFAM" id="SSF55785">
    <property type="entry name" value="PYP-like sensor domain (PAS domain)"/>
    <property type="match status" value="2"/>
</dbReference>
<feature type="domain" description="PAS" evidence="3">
    <location>
        <begin position="35"/>
        <end position="65"/>
    </location>
</feature>
<feature type="domain" description="PAC" evidence="4">
    <location>
        <begin position="94"/>
        <end position="146"/>
    </location>
</feature>
<dbReference type="HOGENOM" id="CLU_000445_107_26_4"/>
<dbReference type="CDD" id="cd11386">
    <property type="entry name" value="MCP_signal"/>
    <property type="match status" value="1"/>
</dbReference>
<feature type="domain" description="Methyl-accepting transducer" evidence="2">
    <location>
        <begin position="262"/>
        <end position="453"/>
    </location>
</feature>
<dbReference type="PANTHER" id="PTHR24422:SF10">
    <property type="entry name" value="CHEMOTAXIS PROTEIN METHYLTRANSFERASE 2"/>
    <property type="match status" value="1"/>
</dbReference>
<dbReference type="SUPFAM" id="SSF58104">
    <property type="entry name" value="Methyl-accepting chemotaxis protein (MCP) signaling domain"/>
    <property type="match status" value="1"/>
</dbReference>
<dbReference type="Pfam" id="PF08447">
    <property type="entry name" value="PAS_3"/>
    <property type="match status" value="1"/>
</dbReference>
<dbReference type="NCBIfam" id="TIGR00229">
    <property type="entry name" value="sensory_box"/>
    <property type="match status" value="2"/>
</dbReference>
<dbReference type="InterPro" id="IPR050903">
    <property type="entry name" value="Bact_Chemotaxis_MeTrfase"/>
</dbReference>
<dbReference type="AlphaFoldDB" id="A0A076PHR1"/>
<dbReference type="GO" id="GO:0016020">
    <property type="term" value="C:membrane"/>
    <property type="evidence" value="ECO:0007669"/>
    <property type="project" value="InterPro"/>
</dbReference>
<evidence type="ECO:0000313" key="6">
    <source>
        <dbReference type="Proteomes" id="UP000028782"/>
    </source>
</evidence>
<dbReference type="InterPro" id="IPR000700">
    <property type="entry name" value="PAS-assoc_C"/>
</dbReference>
<keyword evidence="1" id="KW-0807">Transducer</keyword>
<reference evidence="5 6" key="1">
    <citation type="journal article" date="2014" name="Genome Announc.">
        <title>Complete Genome Sequence of Polychlorinated Biphenyl Degrader Comamonas testosteroni TK102 (NBRC 109938).</title>
        <authorList>
            <person name="Fukuda K."/>
            <person name="Hosoyama A."/>
            <person name="Tsuchikane K."/>
            <person name="Ohji S."/>
            <person name="Yamazoe A."/>
            <person name="Fujita N."/>
            <person name="Shintani M."/>
            <person name="Kimbara K."/>
        </authorList>
    </citation>
    <scope>NUCLEOTIDE SEQUENCE [LARGE SCALE GENOMIC DNA]</scope>
    <source>
        <strain evidence="5">TK102</strain>
    </source>
</reference>
<feature type="domain" description="PAC" evidence="4">
    <location>
        <begin position="214"/>
        <end position="268"/>
    </location>
</feature>
<dbReference type="PROSITE" id="PS50111">
    <property type="entry name" value="CHEMOTAXIS_TRANSDUC_2"/>
    <property type="match status" value="1"/>
</dbReference>
<dbReference type="InterPro" id="IPR001610">
    <property type="entry name" value="PAC"/>
</dbReference>
<feature type="domain" description="PAS" evidence="3">
    <location>
        <begin position="157"/>
        <end position="199"/>
    </location>
</feature>
<dbReference type="InterPro" id="IPR004089">
    <property type="entry name" value="MCPsignal_dom"/>
</dbReference>
<dbReference type="SMART" id="SM00091">
    <property type="entry name" value="PAS"/>
    <property type="match status" value="2"/>
</dbReference>